<feature type="compositionally biased region" description="Acidic residues" evidence="1">
    <location>
        <begin position="84"/>
        <end position="106"/>
    </location>
</feature>
<organism evidence="3 4">
    <name type="scientific">Papaver somniferum</name>
    <name type="common">Opium poppy</name>
    <dbReference type="NCBI Taxonomy" id="3469"/>
    <lineage>
        <taxon>Eukaryota</taxon>
        <taxon>Viridiplantae</taxon>
        <taxon>Streptophyta</taxon>
        <taxon>Embryophyta</taxon>
        <taxon>Tracheophyta</taxon>
        <taxon>Spermatophyta</taxon>
        <taxon>Magnoliopsida</taxon>
        <taxon>Ranunculales</taxon>
        <taxon>Papaveraceae</taxon>
        <taxon>Papaveroideae</taxon>
        <taxon>Papaver</taxon>
    </lineage>
</organism>
<feature type="compositionally biased region" description="Acidic residues" evidence="1">
    <location>
        <begin position="7"/>
        <end position="58"/>
    </location>
</feature>
<dbReference type="InterPro" id="IPR044822">
    <property type="entry name" value="Myb_DNA-bind_4"/>
</dbReference>
<dbReference type="Pfam" id="PF13837">
    <property type="entry name" value="Myb_DNA-bind_4"/>
    <property type="match status" value="1"/>
</dbReference>
<dbReference type="GO" id="GO:0000976">
    <property type="term" value="F:transcription cis-regulatory region binding"/>
    <property type="evidence" value="ECO:0007669"/>
    <property type="project" value="TreeGrafter"/>
</dbReference>
<dbReference type="OMA" id="QYDEGCS"/>
<dbReference type="Proteomes" id="UP000316621">
    <property type="component" value="Chromosome 7"/>
</dbReference>
<protein>
    <recommendedName>
        <fullName evidence="2">Myb/SANT-like DNA-binding domain-containing protein</fullName>
    </recommendedName>
</protein>
<evidence type="ECO:0000313" key="3">
    <source>
        <dbReference type="EMBL" id="RZC71692.1"/>
    </source>
</evidence>
<dbReference type="AlphaFoldDB" id="A0A4Y7KH29"/>
<dbReference type="Gramene" id="RZC71692">
    <property type="protein sequence ID" value="RZC71692"/>
    <property type="gene ID" value="C5167_034851"/>
</dbReference>
<dbReference type="Gene3D" id="1.10.10.60">
    <property type="entry name" value="Homeodomain-like"/>
    <property type="match status" value="1"/>
</dbReference>
<name>A0A4Y7KH29_PAPSO</name>
<gene>
    <name evidence="3" type="ORF">C5167_034851</name>
</gene>
<dbReference type="STRING" id="3469.A0A4Y7KH29"/>
<dbReference type="InterPro" id="IPR044823">
    <property type="entry name" value="ASIL1/2-like"/>
</dbReference>
<reference evidence="3 4" key="1">
    <citation type="journal article" date="2018" name="Science">
        <title>The opium poppy genome and morphinan production.</title>
        <authorList>
            <person name="Guo L."/>
            <person name="Winzer T."/>
            <person name="Yang X."/>
            <person name="Li Y."/>
            <person name="Ning Z."/>
            <person name="He Z."/>
            <person name="Teodor R."/>
            <person name="Lu Y."/>
            <person name="Bowser T.A."/>
            <person name="Graham I.A."/>
            <person name="Ye K."/>
        </authorList>
    </citation>
    <scope>NUCLEOTIDE SEQUENCE [LARGE SCALE GENOMIC DNA]</scope>
    <source>
        <strain evidence="4">cv. HN1</strain>
        <tissue evidence="3">Leaves</tissue>
    </source>
</reference>
<feature type="region of interest" description="Disordered" evidence="1">
    <location>
        <begin position="289"/>
        <end position="320"/>
    </location>
</feature>
<proteinExistence type="predicted"/>
<keyword evidence="4" id="KW-1185">Reference proteome</keyword>
<feature type="region of interest" description="Disordered" evidence="1">
    <location>
        <begin position="1"/>
        <end position="128"/>
    </location>
</feature>
<dbReference type="EMBL" id="CM010721">
    <property type="protein sequence ID" value="RZC71692.1"/>
    <property type="molecule type" value="Genomic_DNA"/>
</dbReference>
<accession>A0A4Y7KH29</accession>
<dbReference type="PANTHER" id="PTHR31307">
    <property type="entry name" value="TRIHELIX TRANSCRIPTION FACTOR ASIL2"/>
    <property type="match status" value="1"/>
</dbReference>
<evidence type="ECO:0000259" key="2">
    <source>
        <dbReference type="Pfam" id="PF13837"/>
    </source>
</evidence>
<dbReference type="GO" id="GO:0005634">
    <property type="term" value="C:nucleus"/>
    <property type="evidence" value="ECO:0007669"/>
    <property type="project" value="TreeGrafter"/>
</dbReference>
<evidence type="ECO:0000313" key="4">
    <source>
        <dbReference type="Proteomes" id="UP000316621"/>
    </source>
</evidence>
<feature type="domain" description="Myb/SANT-like DNA-binding" evidence="2">
    <location>
        <begin position="169"/>
        <end position="258"/>
    </location>
</feature>
<feature type="region of interest" description="Disordered" evidence="1">
    <location>
        <begin position="387"/>
        <end position="408"/>
    </location>
</feature>
<evidence type="ECO:0000256" key="1">
    <source>
        <dbReference type="SAM" id="MobiDB-lite"/>
    </source>
</evidence>
<dbReference type="OrthoDB" id="691673at2759"/>
<sequence length="408" mass="46734">MDRGEMNDAEEEASYPYDEQEGDEYEEGGDDGEEEVEEEDEGEEMEVVGEEEEEEEENVVQRVKEEVEEVDEQEQLQQDHAGADDDDYEEEDEDDTDDDDDEDDNVDGGGNDNGMDDDEDSERNGKKRKLKDLSLSYEFAPRVVVPQPSAIAMSVPKSSYGGRKNAAADWTEHATFVLLDTWGDKFLQLGRKSLRLDEWIEVAKKVSLLSNVVRTDTQCRNRLDTLKKKYKKEKLKIEETGNNNSSCKWVYFKKMDMLMNVSPRQPGLACGMDSREYVFTNPRVYLSHSNGLDEMRDSPGNSESTEADDDNSDGLPPKKARYVENGVERSSFRLLADSIKKFGDIHAKIENSKRQQMLELEKMRMEFHRDLELHRRKILERAQAEIAKMRDEDDEEFGGSASTGDMSD</sequence>
<dbReference type="PANTHER" id="PTHR31307:SF6">
    <property type="entry name" value="OS01G0718900 PROTEIN"/>
    <property type="match status" value="1"/>
</dbReference>